<evidence type="ECO:0000313" key="2">
    <source>
        <dbReference type="EMBL" id="GMF49464.1"/>
    </source>
</evidence>
<dbReference type="AlphaFoldDB" id="A0A9W6XXN7"/>
<accession>A0A9W6XXN7</accession>
<dbReference type="Proteomes" id="UP001165121">
    <property type="component" value="Unassembled WGS sequence"/>
</dbReference>
<sequence>MQQEKLRKGAAAARGAQVPRMKSKQREGHNYVKRSGYGDVELVMISESKPQRKSQLRAAGSWDMATLPTALLAVSKNRTLEVRLDTFAQFSIADDDLR</sequence>
<dbReference type="EMBL" id="BSXT01002532">
    <property type="protein sequence ID" value="GMF49464.1"/>
    <property type="molecule type" value="Genomic_DNA"/>
</dbReference>
<organism evidence="2 3">
    <name type="scientific">Phytophthora fragariaefolia</name>
    <dbReference type="NCBI Taxonomy" id="1490495"/>
    <lineage>
        <taxon>Eukaryota</taxon>
        <taxon>Sar</taxon>
        <taxon>Stramenopiles</taxon>
        <taxon>Oomycota</taxon>
        <taxon>Peronosporomycetes</taxon>
        <taxon>Peronosporales</taxon>
        <taxon>Peronosporaceae</taxon>
        <taxon>Phytophthora</taxon>
    </lineage>
</organism>
<protein>
    <submittedName>
        <fullName evidence="2">Unnamed protein product</fullName>
    </submittedName>
</protein>
<keyword evidence="3" id="KW-1185">Reference proteome</keyword>
<comment type="caution">
    <text evidence="2">The sequence shown here is derived from an EMBL/GenBank/DDBJ whole genome shotgun (WGS) entry which is preliminary data.</text>
</comment>
<evidence type="ECO:0000313" key="3">
    <source>
        <dbReference type="Proteomes" id="UP001165121"/>
    </source>
</evidence>
<name>A0A9W6XXN7_9STRA</name>
<reference evidence="2" key="1">
    <citation type="submission" date="2023-04" db="EMBL/GenBank/DDBJ databases">
        <title>Phytophthora fragariaefolia NBRC 109709.</title>
        <authorList>
            <person name="Ichikawa N."/>
            <person name="Sato H."/>
            <person name="Tonouchi N."/>
        </authorList>
    </citation>
    <scope>NUCLEOTIDE SEQUENCE</scope>
    <source>
        <strain evidence="2">NBRC 109709</strain>
    </source>
</reference>
<evidence type="ECO:0000256" key="1">
    <source>
        <dbReference type="SAM" id="MobiDB-lite"/>
    </source>
</evidence>
<proteinExistence type="predicted"/>
<gene>
    <name evidence="2" type="ORF">Pfra01_001956200</name>
</gene>
<feature type="region of interest" description="Disordered" evidence="1">
    <location>
        <begin position="1"/>
        <end position="31"/>
    </location>
</feature>